<dbReference type="EC" id="2.7.9.3" evidence="9"/>
<comment type="subunit">
    <text evidence="9">Homodimer.</text>
</comment>
<feature type="binding site" evidence="9">
    <location>
        <position position="90"/>
    </location>
    <ligand>
        <name>Mg(2+)</name>
        <dbReference type="ChEBI" id="CHEBI:18420"/>
    </ligand>
</feature>
<feature type="binding site" description="in other chain" evidence="9">
    <location>
        <position position="20"/>
    </location>
    <ligand>
        <name>ATP</name>
        <dbReference type="ChEBI" id="CHEBI:30616"/>
        <note>ligand shared between dimeric partners</note>
    </ligand>
</feature>
<dbReference type="Gene3D" id="3.30.1330.10">
    <property type="entry name" value="PurM-like, N-terminal domain"/>
    <property type="match status" value="1"/>
</dbReference>
<evidence type="ECO:0000313" key="13">
    <source>
        <dbReference type="Proteomes" id="UP000250003"/>
    </source>
</evidence>
<dbReference type="InterPro" id="IPR036921">
    <property type="entry name" value="PurM-like_N_sf"/>
</dbReference>
<comment type="cofactor">
    <cofactor evidence="9">
        <name>Mg(2+)</name>
        <dbReference type="ChEBI" id="CHEBI:18420"/>
    </cofactor>
    <text evidence="9">Binds 1 Mg(2+) ion per monomer.</text>
</comment>
<dbReference type="NCBIfam" id="TIGR00476">
    <property type="entry name" value="selD"/>
    <property type="match status" value="1"/>
</dbReference>
<evidence type="ECO:0000256" key="1">
    <source>
        <dbReference type="ARBA" id="ARBA00008026"/>
    </source>
</evidence>
<dbReference type="KEGG" id="blau:DQQ01_11770"/>
<evidence type="ECO:0000256" key="3">
    <source>
        <dbReference type="ARBA" id="ARBA00022723"/>
    </source>
</evidence>
<keyword evidence="5 9" id="KW-0418">Kinase</keyword>
<dbReference type="HAMAP" id="MF_00625">
    <property type="entry name" value="SelD"/>
    <property type="match status" value="1"/>
</dbReference>
<dbReference type="RefSeq" id="WP_111920198.1">
    <property type="nucleotide sequence ID" value="NZ_CP030280.1"/>
</dbReference>
<feature type="binding site" evidence="9">
    <location>
        <begin position="137"/>
        <end position="139"/>
    </location>
    <ligand>
        <name>ATP</name>
        <dbReference type="ChEBI" id="CHEBI:30616"/>
        <note>ligand shared between dimeric partners</note>
    </ligand>
</feature>
<dbReference type="GO" id="GO:0004756">
    <property type="term" value="F:selenide, water dikinase activity"/>
    <property type="evidence" value="ECO:0007669"/>
    <property type="project" value="UniProtKB-UniRule"/>
</dbReference>
<dbReference type="Gene3D" id="3.90.650.10">
    <property type="entry name" value="PurM-like C-terminal domain"/>
    <property type="match status" value="1"/>
</dbReference>
<sequence length="354" mass="37741">MEKEKIRLTQFAKSAGCAAKLSPQILSEVVGKLPRFSDERLLVGVETSDDAAVYQISEDLAMIQTLDFFPPMADDAYTFGQIAAANALSDIYAMGGEPKLALNIVAYPNCLGAETLGEILAGGADKVKEAGAVLAGGHSINDEEPKYGMAVTGFVHPKKIWKNKGAMPGDVLILTKPLGTGLINTAVKAELASEAAAEKAVESMTSLNKAARDVLVQFPVHCCTDVTGFSLAGHGLEIAKASEATLEIWVNRLPVLPEALSYAAMGLVPEGTYRNKRYQKPDILFGEGVCEAEEDLIFDPQTSGGLLISVEEAYAEEILKALKQSDIRTPFAVIGKVLEKKSTYMEVKKAGGKS</sequence>
<evidence type="ECO:0000256" key="9">
    <source>
        <dbReference type="HAMAP-Rule" id="MF_00625"/>
    </source>
</evidence>
<keyword evidence="13" id="KW-1185">Reference proteome</keyword>
<feature type="site" description="Important for catalytic activity" evidence="9">
    <location>
        <position position="20"/>
    </location>
</feature>
<evidence type="ECO:0000256" key="4">
    <source>
        <dbReference type="ARBA" id="ARBA00022741"/>
    </source>
</evidence>
<feature type="domain" description="PurM-like N-terminal" evidence="10">
    <location>
        <begin position="49"/>
        <end position="155"/>
    </location>
</feature>
<keyword evidence="3 9" id="KW-0479">Metal-binding</keyword>
<feature type="active site" evidence="9">
    <location>
        <position position="17"/>
    </location>
</feature>
<protein>
    <recommendedName>
        <fullName evidence="9">Selenide, water dikinase</fullName>
        <ecNumber evidence="9">2.7.9.3</ecNumber>
    </recommendedName>
    <alternativeName>
        <fullName evidence="9">Selenium donor protein</fullName>
    </alternativeName>
    <alternativeName>
        <fullName evidence="9">Selenophosphate synthase</fullName>
    </alternativeName>
</protein>
<feature type="binding site" evidence="9">
    <location>
        <position position="225"/>
    </location>
    <ligand>
        <name>Mg(2+)</name>
        <dbReference type="ChEBI" id="CHEBI:18420"/>
    </ligand>
</feature>
<dbReference type="InterPro" id="IPR036676">
    <property type="entry name" value="PurM-like_C_sf"/>
</dbReference>
<evidence type="ECO:0000256" key="8">
    <source>
        <dbReference type="ARBA" id="ARBA00023266"/>
    </source>
</evidence>
<evidence type="ECO:0000256" key="7">
    <source>
        <dbReference type="ARBA" id="ARBA00022842"/>
    </source>
</evidence>
<reference evidence="13" key="1">
    <citation type="submission" date="2018-06" db="EMBL/GenBank/DDBJ databases">
        <title>Description of Blautia argi sp. nov., a new anaerobic isolated from dog feces.</title>
        <authorList>
            <person name="Chang Y.-H."/>
            <person name="Paek J."/>
            <person name="Shin Y."/>
        </authorList>
    </citation>
    <scope>NUCLEOTIDE SEQUENCE [LARGE SCALE GENOMIC DNA]</scope>
    <source>
        <strain evidence="13">KCTC 15426</strain>
    </source>
</reference>
<feature type="binding site" description="in other chain" evidence="9">
    <location>
        <position position="90"/>
    </location>
    <ligand>
        <name>ATP</name>
        <dbReference type="ChEBI" id="CHEBI:30616"/>
        <note>ligand shared between dimeric partners</note>
    </ligand>
</feature>
<dbReference type="AlphaFoldDB" id="A0A2Z4UCF7"/>
<evidence type="ECO:0000256" key="6">
    <source>
        <dbReference type="ARBA" id="ARBA00022840"/>
    </source>
</evidence>
<feature type="domain" description="PurM-like C-terminal" evidence="11">
    <location>
        <begin position="168"/>
        <end position="347"/>
    </location>
</feature>
<dbReference type="InterPro" id="IPR016188">
    <property type="entry name" value="PurM-like_N"/>
</dbReference>
<comment type="catalytic activity">
    <reaction evidence="9">
        <text>hydrogenselenide + ATP + H2O = selenophosphate + AMP + phosphate + 2 H(+)</text>
        <dbReference type="Rhea" id="RHEA:18737"/>
        <dbReference type="ChEBI" id="CHEBI:15377"/>
        <dbReference type="ChEBI" id="CHEBI:15378"/>
        <dbReference type="ChEBI" id="CHEBI:16144"/>
        <dbReference type="ChEBI" id="CHEBI:29317"/>
        <dbReference type="ChEBI" id="CHEBI:30616"/>
        <dbReference type="ChEBI" id="CHEBI:43474"/>
        <dbReference type="ChEBI" id="CHEBI:456215"/>
        <dbReference type="EC" id="2.7.9.3"/>
    </reaction>
</comment>
<keyword evidence="2 9" id="KW-0808">Transferase</keyword>
<dbReference type="Pfam" id="PF02769">
    <property type="entry name" value="AIRS_C"/>
    <property type="match status" value="1"/>
</dbReference>
<keyword evidence="7 9" id="KW-0460">Magnesium</keyword>
<gene>
    <name evidence="9 12" type="primary">selD</name>
    <name evidence="12" type="ORF">DQQ01_11770</name>
</gene>
<dbReference type="PANTHER" id="PTHR10256">
    <property type="entry name" value="SELENIDE, WATER DIKINASE"/>
    <property type="match status" value="1"/>
</dbReference>
<dbReference type="NCBIfam" id="NF002098">
    <property type="entry name" value="PRK00943.1"/>
    <property type="match status" value="1"/>
</dbReference>
<dbReference type="SUPFAM" id="SSF55326">
    <property type="entry name" value="PurM N-terminal domain-like"/>
    <property type="match status" value="1"/>
</dbReference>
<dbReference type="OrthoDB" id="9772934at2"/>
<evidence type="ECO:0000256" key="2">
    <source>
        <dbReference type="ARBA" id="ARBA00022679"/>
    </source>
</evidence>
<dbReference type="FunFam" id="3.30.1330.10:FF:000003">
    <property type="entry name" value="Selenide, water dikinase"/>
    <property type="match status" value="1"/>
</dbReference>
<feature type="binding site" description="in other chain" evidence="9">
    <location>
        <begin position="47"/>
        <end position="49"/>
    </location>
    <ligand>
        <name>ATP</name>
        <dbReference type="ChEBI" id="CHEBI:30616"/>
        <note>ligand shared between dimeric partners</note>
    </ligand>
</feature>
<dbReference type="Proteomes" id="UP000250003">
    <property type="component" value="Chromosome"/>
</dbReference>
<dbReference type="InterPro" id="IPR004536">
    <property type="entry name" value="SPS/SelD"/>
</dbReference>
<feature type="binding site" description="in other chain" evidence="9">
    <location>
        <position position="67"/>
    </location>
    <ligand>
        <name>ATP</name>
        <dbReference type="ChEBI" id="CHEBI:30616"/>
        <note>ligand shared between dimeric partners</note>
    </ligand>
</feature>
<dbReference type="EMBL" id="CP030280">
    <property type="protein sequence ID" value="AWY98712.1"/>
    <property type="molecule type" value="Genomic_DNA"/>
</dbReference>
<evidence type="ECO:0000259" key="10">
    <source>
        <dbReference type="Pfam" id="PF00586"/>
    </source>
</evidence>
<evidence type="ECO:0000313" key="12">
    <source>
        <dbReference type="EMBL" id="AWY98712.1"/>
    </source>
</evidence>
<dbReference type="PIRSF" id="PIRSF036407">
    <property type="entry name" value="Selenphspht_syn"/>
    <property type="match status" value="1"/>
</dbReference>
<evidence type="ECO:0000259" key="11">
    <source>
        <dbReference type="Pfam" id="PF02769"/>
    </source>
</evidence>
<organism evidence="12 13">
    <name type="scientific">Blautia argi</name>
    <dbReference type="NCBI Taxonomy" id="1912897"/>
    <lineage>
        <taxon>Bacteria</taxon>
        <taxon>Bacillati</taxon>
        <taxon>Bacillota</taxon>
        <taxon>Clostridia</taxon>
        <taxon>Lachnospirales</taxon>
        <taxon>Lachnospiraceae</taxon>
        <taxon>Blautia</taxon>
    </lineage>
</organism>
<keyword evidence="6 9" id="KW-0067">ATP-binding</keyword>
<comment type="function">
    <text evidence="9">Synthesizes selenophosphate from selenide and ATP.</text>
</comment>
<keyword evidence="4 9" id="KW-0547">Nucleotide-binding</keyword>
<dbReference type="InterPro" id="IPR023061">
    <property type="entry name" value="SelD_I"/>
</dbReference>
<dbReference type="GO" id="GO:0005737">
    <property type="term" value="C:cytoplasm"/>
    <property type="evidence" value="ECO:0007669"/>
    <property type="project" value="TreeGrafter"/>
</dbReference>
<dbReference type="SUPFAM" id="SSF56042">
    <property type="entry name" value="PurM C-terminal domain-like"/>
    <property type="match status" value="1"/>
</dbReference>
<name>A0A2Z4UCF7_9FIRM</name>
<evidence type="ECO:0000256" key="5">
    <source>
        <dbReference type="ARBA" id="ARBA00022777"/>
    </source>
</evidence>
<dbReference type="GO" id="GO:0005524">
    <property type="term" value="F:ATP binding"/>
    <property type="evidence" value="ECO:0007669"/>
    <property type="project" value="UniProtKB-UniRule"/>
</dbReference>
<feature type="binding site" evidence="9">
    <location>
        <position position="50"/>
    </location>
    <ligand>
        <name>Mg(2+)</name>
        <dbReference type="ChEBI" id="CHEBI:18420"/>
    </ligand>
</feature>
<keyword evidence="8 9" id="KW-0711">Selenium</keyword>
<comment type="similarity">
    <text evidence="1 9">Belongs to the selenophosphate synthase 1 family. Class I subfamily.</text>
</comment>
<dbReference type="InterPro" id="IPR010918">
    <property type="entry name" value="PurM-like_C_dom"/>
</dbReference>
<dbReference type="CDD" id="cd02195">
    <property type="entry name" value="SelD"/>
    <property type="match status" value="1"/>
</dbReference>
<dbReference type="GO" id="GO:0016260">
    <property type="term" value="P:selenocysteine biosynthetic process"/>
    <property type="evidence" value="ECO:0007669"/>
    <property type="project" value="InterPro"/>
</dbReference>
<dbReference type="Pfam" id="PF00586">
    <property type="entry name" value="AIRS"/>
    <property type="match status" value="1"/>
</dbReference>
<dbReference type="PANTHER" id="PTHR10256:SF0">
    <property type="entry name" value="INACTIVE SELENIDE, WATER DIKINASE-LIKE PROTEIN-RELATED"/>
    <property type="match status" value="1"/>
</dbReference>
<proteinExistence type="inferred from homology"/>
<accession>A0A2Z4UCF7</accession>
<dbReference type="GO" id="GO:0000287">
    <property type="term" value="F:magnesium ion binding"/>
    <property type="evidence" value="ECO:0007669"/>
    <property type="project" value="UniProtKB-UniRule"/>
</dbReference>